<feature type="coiled-coil region" evidence="2">
    <location>
        <begin position="835"/>
        <end position="862"/>
    </location>
</feature>
<dbReference type="InterPro" id="IPR011990">
    <property type="entry name" value="TPR-like_helical_dom_sf"/>
</dbReference>
<sequence length="1207" mass="136102">AFHGARIPHSALLNRYGDVQPGNGGTYISKAKGLTNMGMIGQRLFSGRVAVAWAALTFTRKLYEMTRQYSDHKRCWAPKGTSNLTSVPQLNHLYARADSNLAQLESFVGECERQLNDCLRKDEIPSVALQEAIACAKIVASETSIDLCFRLKQDVGSHALMGDTGFEQMDFLQACKFAEGDSRILMQKLARDRVKTSKAIGSSEEQRLTAELQAALKGGAQAWDENFDKVYDLAWHVVTRNIDTLCPGATLRLPCGLSISGLGISFNSIPACMVRMRRRGVVPDLTCYNSLLHAFARAALPVQAHASLADLRSQALQPDVITFNTLISAYGGSRESLQFLEEMEFCSVQPTARTYVALASSFERSGRWQAVEALRLDPDLREEDLSRGVILHLDDLPEQMSRAISREAFLRDLQWCPRNFLHRYRLAFKDLDDIPREAIAPLPDDLRGALDKLEPLDPWSASVMAQWLDPAWRCKAWDEIDVMPKGISDENIRKEREEKYPDGVPAEVRERRVDPFDGQRYSLAELIAKYRNEYHEKDVKSYWKNAMRPNEYKIQRMSVVQRRVLPQTEPLHSLKRCSLLMAVAGSWTQRISVTSEDTLLRLLARVICSSLHTGGACPTYLLKAGGQLARRAEVLSHVPEFFMRSGPENSAVLDAGFCSCNYSENGSNADAALDRLLSSYKKLIVEGGYVDTKTETGFNATAIFLESLEATARSLRLDPASRSYRSSFTINYRALFPDESRNYRVDILEASIEQNAVIWVNGDKFEFSQEAMHCAEDLQRGWSDMCLLLDRWQPGAGGDRPERTEVRSALVALDAAWASFEKKYISELIQIEDQARKLIVQAVESERRLRDLEARYGETEALLARPEYQSEQRKLVGSISYLNSVANFRRKGRDDLPAEVLFDAVRTIQRCDAAERNGQSTELSAAARTLCGDVVESFVAMRFYLREIGKCLERVDPHLCNNAGLVTRLVDWEESWEVGARYVQNEQLLNGICDLVAEIRLAQHVAPNLRTMCEECDVDLFLVMPRVIWLRGLIKPHSQIQVFKSLLPHRFLDPPLVGDTWNVDTELASFVEFFKAVYATLMSNWRSASRVSERAAWEILVKRVVNGDGESDKEDIYGVLAGGVRQQAEAAVEELVNKMEGWSMELQRHCAEDWNQFAGILIQCLVKERKMHRRCNFRSDGVLPCPTEGAPLAPLATDYWGCDPFVP</sequence>
<organism evidence="3 4">
    <name type="scientific">Symbiodinium necroappetens</name>
    <dbReference type="NCBI Taxonomy" id="1628268"/>
    <lineage>
        <taxon>Eukaryota</taxon>
        <taxon>Sar</taxon>
        <taxon>Alveolata</taxon>
        <taxon>Dinophyceae</taxon>
        <taxon>Suessiales</taxon>
        <taxon>Symbiodiniaceae</taxon>
        <taxon>Symbiodinium</taxon>
    </lineage>
</organism>
<name>A0A812PXM9_9DINO</name>
<keyword evidence="4" id="KW-1185">Reference proteome</keyword>
<dbReference type="Gene3D" id="1.25.40.10">
    <property type="entry name" value="Tetratricopeptide repeat domain"/>
    <property type="match status" value="1"/>
</dbReference>
<evidence type="ECO:0000256" key="1">
    <source>
        <dbReference type="ARBA" id="ARBA00022737"/>
    </source>
</evidence>
<protein>
    <submittedName>
        <fullName evidence="3">Uncharacterized protein</fullName>
    </submittedName>
</protein>
<evidence type="ECO:0000256" key="2">
    <source>
        <dbReference type="SAM" id="Coils"/>
    </source>
</evidence>
<dbReference type="Gene3D" id="1.20.140.10">
    <property type="entry name" value="Butyryl-CoA Dehydrogenase, subunit A, domain 3"/>
    <property type="match status" value="1"/>
</dbReference>
<keyword evidence="1" id="KW-0677">Repeat</keyword>
<dbReference type="SUPFAM" id="SSF47203">
    <property type="entry name" value="Acyl-CoA dehydrogenase C-terminal domain-like"/>
    <property type="match status" value="1"/>
</dbReference>
<dbReference type="PANTHER" id="PTHR47447:SF17">
    <property type="entry name" value="OS12G0638900 PROTEIN"/>
    <property type="match status" value="1"/>
</dbReference>
<dbReference type="InterPro" id="IPR036250">
    <property type="entry name" value="AcylCo_DH-like_C"/>
</dbReference>
<dbReference type="Proteomes" id="UP000601435">
    <property type="component" value="Unassembled WGS sequence"/>
</dbReference>
<accession>A0A812PXM9</accession>
<proteinExistence type="predicted"/>
<keyword evidence="2" id="KW-0175">Coiled coil</keyword>
<comment type="caution">
    <text evidence="3">The sequence shown here is derived from an EMBL/GenBank/DDBJ whole genome shotgun (WGS) entry which is preliminary data.</text>
</comment>
<dbReference type="AlphaFoldDB" id="A0A812PXM9"/>
<dbReference type="GO" id="GO:0016627">
    <property type="term" value="F:oxidoreductase activity, acting on the CH-CH group of donors"/>
    <property type="evidence" value="ECO:0007669"/>
    <property type="project" value="InterPro"/>
</dbReference>
<dbReference type="EMBL" id="CAJNJA010015697">
    <property type="protein sequence ID" value="CAE7367299.1"/>
    <property type="molecule type" value="Genomic_DNA"/>
</dbReference>
<dbReference type="OrthoDB" id="287623at2759"/>
<dbReference type="InterPro" id="IPR002885">
    <property type="entry name" value="PPR_rpt"/>
</dbReference>
<gene>
    <name evidence="3" type="ORF">SNEC2469_LOCUS9820</name>
</gene>
<reference evidence="3" key="1">
    <citation type="submission" date="2021-02" db="EMBL/GenBank/DDBJ databases">
        <authorList>
            <person name="Dougan E. K."/>
            <person name="Rhodes N."/>
            <person name="Thang M."/>
            <person name="Chan C."/>
        </authorList>
    </citation>
    <scope>NUCLEOTIDE SEQUENCE</scope>
</reference>
<evidence type="ECO:0000313" key="4">
    <source>
        <dbReference type="Proteomes" id="UP000601435"/>
    </source>
</evidence>
<evidence type="ECO:0000313" key="3">
    <source>
        <dbReference type="EMBL" id="CAE7367299.1"/>
    </source>
</evidence>
<feature type="non-terminal residue" evidence="3">
    <location>
        <position position="1207"/>
    </location>
</feature>
<dbReference type="Pfam" id="PF13812">
    <property type="entry name" value="PPR_3"/>
    <property type="match status" value="1"/>
</dbReference>
<dbReference type="PANTHER" id="PTHR47447">
    <property type="entry name" value="OS03G0856100 PROTEIN"/>
    <property type="match status" value="1"/>
</dbReference>